<dbReference type="GO" id="GO:0005737">
    <property type="term" value="C:cytoplasm"/>
    <property type="evidence" value="ECO:0007669"/>
    <property type="project" value="UniProtKB-SubCell"/>
</dbReference>
<dbReference type="EMBL" id="LJUO01000009">
    <property type="protein sequence ID" value="KPK73453.1"/>
    <property type="molecule type" value="Genomic_DNA"/>
</dbReference>
<keyword evidence="4 5" id="KW-0671">Queuosine biosynthesis</keyword>
<dbReference type="InterPro" id="IPR003699">
    <property type="entry name" value="QueA"/>
</dbReference>
<dbReference type="Proteomes" id="UP000051096">
    <property type="component" value="Unassembled WGS sequence"/>
</dbReference>
<evidence type="ECO:0000256" key="1">
    <source>
        <dbReference type="ARBA" id="ARBA00022490"/>
    </source>
</evidence>
<dbReference type="PANTHER" id="PTHR30307">
    <property type="entry name" value="S-ADENOSYLMETHIONINE:TRNA RIBOSYLTRANSFERASE-ISOMERASE"/>
    <property type="match status" value="1"/>
</dbReference>
<comment type="catalytic activity">
    <reaction evidence="5">
        <text>7-aminomethyl-7-carbaguanosine(34) in tRNA + S-adenosyl-L-methionine = epoxyqueuosine(34) in tRNA + adenine + L-methionine + 2 H(+)</text>
        <dbReference type="Rhea" id="RHEA:32155"/>
        <dbReference type="Rhea" id="RHEA-COMP:10342"/>
        <dbReference type="Rhea" id="RHEA-COMP:18582"/>
        <dbReference type="ChEBI" id="CHEBI:15378"/>
        <dbReference type="ChEBI" id="CHEBI:16708"/>
        <dbReference type="ChEBI" id="CHEBI:57844"/>
        <dbReference type="ChEBI" id="CHEBI:59789"/>
        <dbReference type="ChEBI" id="CHEBI:82833"/>
        <dbReference type="ChEBI" id="CHEBI:194443"/>
        <dbReference type="EC" id="2.4.99.17"/>
    </reaction>
</comment>
<dbReference type="Gene3D" id="2.40.10.240">
    <property type="entry name" value="QueA-like"/>
    <property type="match status" value="1"/>
</dbReference>
<dbReference type="PANTHER" id="PTHR30307:SF0">
    <property type="entry name" value="S-ADENOSYLMETHIONINE:TRNA RIBOSYLTRANSFERASE-ISOMERASE"/>
    <property type="match status" value="1"/>
</dbReference>
<organism evidence="6 7">
    <name type="scientific">candidate division WOR_3 bacterium SM23_60</name>
    <dbReference type="NCBI Taxonomy" id="1703780"/>
    <lineage>
        <taxon>Bacteria</taxon>
        <taxon>Bacteria division WOR-3</taxon>
    </lineage>
</organism>
<keyword evidence="1 5" id="KW-0963">Cytoplasm</keyword>
<dbReference type="GO" id="GO:0008616">
    <property type="term" value="P:tRNA queuosine(34) biosynthetic process"/>
    <property type="evidence" value="ECO:0007669"/>
    <property type="project" value="UniProtKB-UniRule"/>
</dbReference>
<dbReference type="HAMAP" id="MF_00113">
    <property type="entry name" value="QueA"/>
    <property type="match status" value="1"/>
</dbReference>
<dbReference type="UniPathway" id="UPA00392"/>
<dbReference type="SUPFAM" id="SSF111337">
    <property type="entry name" value="QueA-like"/>
    <property type="match status" value="1"/>
</dbReference>
<evidence type="ECO:0000256" key="5">
    <source>
        <dbReference type="HAMAP-Rule" id="MF_00113"/>
    </source>
</evidence>
<comment type="subunit">
    <text evidence="5">Monomer.</text>
</comment>
<comment type="function">
    <text evidence="5">Transfers and isomerizes the ribose moiety from AdoMet to the 7-aminomethyl group of 7-deazaguanine (preQ1-tRNA) to give epoxyqueuosine (oQ-tRNA).</text>
</comment>
<keyword evidence="3 5" id="KW-0949">S-adenosyl-L-methionine</keyword>
<dbReference type="AlphaFoldDB" id="A0A0S8GNM1"/>
<comment type="subcellular location">
    <subcellularLocation>
        <location evidence="5">Cytoplasm</location>
    </subcellularLocation>
</comment>
<proteinExistence type="inferred from homology"/>
<dbReference type="InterPro" id="IPR042119">
    <property type="entry name" value="QueA_dom2"/>
</dbReference>
<keyword evidence="2 5" id="KW-0808">Transferase</keyword>
<gene>
    <name evidence="5" type="primary">queA</name>
    <name evidence="6" type="ORF">AMJ87_01740</name>
</gene>
<dbReference type="GO" id="GO:0051075">
    <property type="term" value="F:S-adenosylmethionine:tRNA ribosyltransferase-isomerase activity"/>
    <property type="evidence" value="ECO:0007669"/>
    <property type="project" value="UniProtKB-EC"/>
</dbReference>
<dbReference type="EC" id="2.4.99.17" evidence="5"/>
<dbReference type="InterPro" id="IPR042118">
    <property type="entry name" value="QueA_dom1"/>
</dbReference>
<evidence type="ECO:0000313" key="7">
    <source>
        <dbReference type="Proteomes" id="UP000051096"/>
    </source>
</evidence>
<dbReference type="Gene3D" id="3.40.1780.10">
    <property type="entry name" value="QueA-like"/>
    <property type="match status" value="1"/>
</dbReference>
<comment type="pathway">
    <text evidence="5">tRNA modification; tRNA-queuosine biosynthesis.</text>
</comment>
<name>A0A0S8GNM1_UNCW3</name>
<dbReference type="PATRIC" id="fig|1703780.3.peg.458"/>
<evidence type="ECO:0000256" key="3">
    <source>
        <dbReference type="ARBA" id="ARBA00022691"/>
    </source>
</evidence>
<dbReference type="NCBIfam" id="TIGR00113">
    <property type="entry name" value="queA"/>
    <property type="match status" value="1"/>
</dbReference>
<evidence type="ECO:0000256" key="2">
    <source>
        <dbReference type="ARBA" id="ARBA00022679"/>
    </source>
</evidence>
<evidence type="ECO:0000313" key="6">
    <source>
        <dbReference type="EMBL" id="KPK73453.1"/>
    </source>
</evidence>
<dbReference type="InterPro" id="IPR036100">
    <property type="entry name" value="QueA_sf"/>
</dbReference>
<evidence type="ECO:0000256" key="4">
    <source>
        <dbReference type="ARBA" id="ARBA00022785"/>
    </source>
</evidence>
<comment type="caution">
    <text evidence="6">The sequence shown here is derived from an EMBL/GenBank/DDBJ whole genome shotgun (WGS) entry which is preliminary data.</text>
</comment>
<dbReference type="Pfam" id="PF02547">
    <property type="entry name" value="Queuosine_synth"/>
    <property type="match status" value="1"/>
</dbReference>
<dbReference type="NCBIfam" id="NF001140">
    <property type="entry name" value="PRK00147.1"/>
    <property type="match status" value="1"/>
</dbReference>
<accession>A0A0S8GNM1</accession>
<protein>
    <recommendedName>
        <fullName evidence="5">S-adenosylmethionine:tRNA ribosyltransferase-isomerase</fullName>
        <ecNumber evidence="5">2.4.99.17</ecNumber>
    </recommendedName>
    <alternativeName>
        <fullName evidence="5">Queuosine biosynthesis protein QueA</fullName>
    </alternativeName>
</protein>
<sequence length="330" mass="37192">MKLHDFDYTLPQERIAQYPVKDRSSAKLLVLKRTTAEIIHSVFSDIYRFFSKGDVLVINNTKVFKARLRGKKKTGGSVEILLIKEQAPGVWEAMISHAKRIKEETQIFLNKGSYATVQEKHGSRCLLTFNNDVQNIISNIGSVPLPHYIKREPVRHDEEYYQAIFAKKRGSIAAPTASLHFTNALLKRIEAQGVNIAEITLHIGPGTFKSIRSENIEDHVMESEFFEISDATVTHMQNAARVIAVGTSVCRALETFAQTSTTCGQADLFIYPRYQFRIVDGLVTNFHLPCSTPLLLVSAFAGRQTILNAYKTALDQKYRFLSYGDAMLIT</sequence>
<comment type="similarity">
    <text evidence="5">Belongs to the QueA family.</text>
</comment>
<reference evidence="6 7" key="1">
    <citation type="journal article" date="2015" name="Microbiome">
        <title>Genomic resolution of linkages in carbon, nitrogen, and sulfur cycling among widespread estuary sediment bacteria.</title>
        <authorList>
            <person name="Baker B.J."/>
            <person name="Lazar C.S."/>
            <person name="Teske A.P."/>
            <person name="Dick G.J."/>
        </authorList>
    </citation>
    <scope>NUCLEOTIDE SEQUENCE [LARGE SCALE GENOMIC DNA]</scope>
    <source>
        <strain evidence="6">SM23_60</strain>
    </source>
</reference>